<keyword evidence="1" id="KW-0472">Membrane</keyword>
<dbReference type="RefSeq" id="WP_315653247.1">
    <property type="nucleotide sequence ID" value="NZ_JAVXZY010000015.1"/>
</dbReference>
<keyword evidence="1" id="KW-0812">Transmembrane</keyword>
<accession>A0ABU3PIF8</accession>
<evidence type="ECO:0000259" key="2">
    <source>
        <dbReference type="Pfam" id="PF12697"/>
    </source>
</evidence>
<dbReference type="SUPFAM" id="SSF53474">
    <property type="entry name" value="alpha/beta-Hydrolases"/>
    <property type="match status" value="1"/>
</dbReference>
<keyword evidence="4" id="KW-1185">Reference proteome</keyword>
<dbReference type="Proteomes" id="UP001246372">
    <property type="component" value="Unassembled WGS sequence"/>
</dbReference>
<dbReference type="InterPro" id="IPR029058">
    <property type="entry name" value="AB_hydrolase_fold"/>
</dbReference>
<organism evidence="3 4">
    <name type="scientific">Roseateles aquae</name>
    <dbReference type="NCBI Taxonomy" id="3077235"/>
    <lineage>
        <taxon>Bacteria</taxon>
        <taxon>Pseudomonadati</taxon>
        <taxon>Pseudomonadota</taxon>
        <taxon>Betaproteobacteria</taxon>
        <taxon>Burkholderiales</taxon>
        <taxon>Sphaerotilaceae</taxon>
        <taxon>Roseateles</taxon>
    </lineage>
</organism>
<sequence length="309" mass="33923">MNAIWQRALLLLRLLLALVVGVVVWQADGLLPALAWAALLFWFWVPPLMLGTLMLRGLAPGRTTPRPAWLALLGAALHEAWVCEWVFSWRQPWAASTEPDWLPAQSRARGVLLLHGFCCNRGLWNRWLSRLRQRGHPVMALTLEPAFGSIDRYAPAIDQAIAALTHSAGGLAPVVVAHSMGGLAIRAWWRYAQQRSSGTHVARVITLGTPHQGTLTAELALARNAREMRRQSAWLKQLAADEQSRAEAMAAQFECYYSHADQVVCPAETALLPGAAAHHLPACGHLALLERPEPWAALLAALNEKSAPT</sequence>
<feature type="transmembrane region" description="Helical" evidence="1">
    <location>
        <begin position="36"/>
        <end position="55"/>
    </location>
</feature>
<dbReference type="GO" id="GO:0016787">
    <property type="term" value="F:hydrolase activity"/>
    <property type="evidence" value="ECO:0007669"/>
    <property type="project" value="UniProtKB-KW"/>
</dbReference>
<evidence type="ECO:0000256" key="1">
    <source>
        <dbReference type="SAM" id="Phobius"/>
    </source>
</evidence>
<comment type="caution">
    <text evidence="3">The sequence shown here is derived from an EMBL/GenBank/DDBJ whole genome shotgun (WGS) entry which is preliminary data.</text>
</comment>
<feature type="domain" description="AB hydrolase-1" evidence="2">
    <location>
        <begin position="111"/>
        <end position="243"/>
    </location>
</feature>
<evidence type="ECO:0000313" key="4">
    <source>
        <dbReference type="Proteomes" id="UP001246372"/>
    </source>
</evidence>
<name>A0ABU3PIF8_9BURK</name>
<dbReference type="Pfam" id="PF12697">
    <property type="entry name" value="Abhydrolase_6"/>
    <property type="match status" value="1"/>
</dbReference>
<dbReference type="InterPro" id="IPR000073">
    <property type="entry name" value="AB_hydrolase_1"/>
</dbReference>
<keyword evidence="1" id="KW-1133">Transmembrane helix</keyword>
<gene>
    <name evidence="3" type="ORF">RQP53_23915</name>
</gene>
<keyword evidence="3" id="KW-0378">Hydrolase</keyword>
<dbReference type="Gene3D" id="3.40.50.1820">
    <property type="entry name" value="alpha/beta hydrolase"/>
    <property type="match status" value="1"/>
</dbReference>
<reference evidence="3" key="1">
    <citation type="submission" date="2023-09" db="EMBL/GenBank/DDBJ databases">
        <title>Paucibacter sp. APW11 Genome sequencing and assembly.</title>
        <authorList>
            <person name="Kim I."/>
        </authorList>
    </citation>
    <scope>NUCLEOTIDE SEQUENCE</scope>
    <source>
        <strain evidence="3">APW11</strain>
    </source>
</reference>
<evidence type="ECO:0000313" key="3">
    <source>
        <dbReference type="EMBL" id="MDT9002349.1"/>
    </source>
</evidence>
<dbReference type="PANTHER" id="PTHR37946:SF1">
    <property type="entry name" value="SLL1969 PROTEIN"/>
    <property type="match status" value="1"/>
</dbReference>
<proteinExistence type="predicted"/>
<dbReference type="EMBL" id="JAVXZY010000015">
    <property type="protein sequence ID" value="MDT9002349.1"/>
    <property type="molecule type" value="Genomic_DNA"/>
</dbReference>
<protein>
    <submittedName>
        <fullName evidence="3">Alpha/beta fold hydrolase</fullName>
    </submittedName>
</protein>
<dbReference type="PANTHER" id="PTHR37946">
    <property type="entry name" value="SLL1969 PROTEIN"/>
    <property type="match status" value="1"/>
</dbReference>